<feature type="compositionally biased region" description="Low complexity" evidence="1">
    <location>
        <begin position="503"/>
        <end position="512"/>
    </location>
</feature>
<proteinExistence type="predicted"/>
<dbReference type="GeneID" id="64630398"/>
<feature type="compositionally biased region" description="Polar residues" evidence="1">
    <location>
        <begin position="532"/>
        <end position="557"/>
    </location>
</feature>
<dbReference type="PANTHER" id="PTHR11373:SF4">
    <property type="entry name" value="DEOXYNUCLEOSIDE TRIPHOSPHATE TRIPHOSPHOHYDROLASE SAMHD1"/>
    <property type="match status" value="1"/>
</dbReference>
<dbReference type="Gene3D" id="3.30.70.2760">
    <property type="match status" value="1"/>
</dbReference>
<gene>
    <name evidence="3" type="ORF">BJ212DRAFT_137390</name>
</gene>
<dbReference type="SMART" id="SM00471">
    <property type="entry name" value="HDc"/>
    <property type="match status" value="1"/>
</dbReference>
<feature type="domain" description="HD/PDEase" evidence="2">
    <location>
        <begin position="76"/>
        <end position="226"/>
    </location>
</feature>
<organism evidence="3 4">
    <name type="scientific">Suillus subaureus</name>
    <dbReference type="NCBI Taxonomy" id="48587"/>
    <lineage>
        <taxon>Eukaryota</taxon>
        <taxon>Fungi</taxon>
        <taxon>Dikarya</taxon>
        <taxon>Basidiomycota</taxon>
        <taxon>Agaricomycotina</taxon>
        <taxon>Agaricomycetes</taxon>
        <taxon>Agaricomycetidae</taxon>
        <taxon>Boletales</taxon>
        <taxon>Suillineae</taxon>
        <taxon>Suillaceae</taxon>
        <taxon>Suillus</taxon>
    </lineage>
</organism>
<keyword evidence="4" id="KW-1185">Reference proteome</keyword>
<name>A0A9P7EC10_9AGAM</name>
<evidence type="ECO:0000256" key="1">
    <source>
        <dbReference type="SAM" id="MobiDB-lite"/>
    </source>
</evidence>
<dbReference type="InterPro" id="IPR006674">
    <property type="entry name" value="HD_domain"/>
</dbReference>
<evidence type="ECO:0000313" key="3">
    <source>
        <dbReference type="EMBL" id="KAG1817531.1"/>
    </source>
</evidence>
<dbReference type="InterPro" id="IPR003607">
    <property type="entry name" value="HD/PDEase_dom"/>
</dbReference>
<dbReference type="Gene3D" id="1.10.3210.10">
    <property type="entry name" value="Hypothetical protein af1432"/>
    <property type="match status" value="1"/>
</dbReference>
<sequence length="587" mass="67449">MRSRNVTFVIILGYSLCGDKFDMTEDSIPNKRIFKDPVHDYVEYDPWICSFIDTPHFQRLRYVKQLGISYYVYPGASHNRFEHCLGVGHLARMMAQHLQKSQPSLGITDEHIRCVELAGLCHDLGHGPWSHVWDGHFIPKALPNHPKWSHEQASEMMFDDMVKKYRSLDISPEDVETVKALISGRKERCKLGTTMPFLFEIVANDLNGIDVDKFDYIARDCHAVGEKRNIAMTRLIHSARVIDGQICYDIKDANTVYELFYTRFSLHKNIYNHKTTRAIEYMIMDVLLIAQKHMKFAEYIDVPEKYLHLTDDLFHRINMTESEELAPARKIIERIQTRDLYRRVDYKIMDWDDKEFCQAHITPEAIVHAAKNANLEGVEQSLVTELTVDHVIVDISKMHYGRGVDNPIYQVKFYSKHEPNGDHQILQYDNYTDPSSVCRRAESGDVSLLMPEKFGELLLRVYTKEERFMGLVQTAYRHVLRSLPMPGEATEIATIVPTPPATEAPSTPTALTSNLGLGVPQSRVSRPFGRTPSYSDNQFTTLPPNCQSRSPTRISSRSLKRTREASIELDIDNPPPTRKSMRLASAK</sequence>
<dbReference type="PANTHER" id="PTHR11373">
    <property type="entry name" value="DEOXYNUCLEOSIDE TRIPHOSPHATE TRIPHOSPHOHYDROLASE"/>
    <property type="match status" value="1"/>
</dbReference>
<feature type="region of interest" description="Disordered" evidence="1">
    <location>
        <begin position="498"/>
        <end position="587"/>
    </location>
</feature>
<dbReference type="Pfam" id="PF19276">
    <property type="entry name" value="HD_assoc_2"/>
    <property type="match status" value="1"/>
</dbReference>
<dbReference type="GO" id="GO:0006203">
    <property type="term" value="P:dGTP catabolic process"/>
    <property type="evidence" value="ECO:0007669"/>
    <property type="project" value="TreeGrafter"/>
</dbReference>
<reference evidence="3" key="1">
    <citation type="journal article" date="2020" name="New Phytol.">
        <title>Comparative genomics reveals dynamic genome evolution in host specialist ectomycorrhizal fungi.</title>
        <authorList>
            <person name="Lofgren L.A."/>
            <person name="Nguyen N.H."/>
            <person name="Vilgalys R."/>
            <person name="Ruytinx J."/>
            <person name="Liao H.L."/>
            <person name="Branco S."/>
            <person name="Kuo A."/>
            <person name="LaButti K."/>
            <person name="Lipzen A."/>
            <person name="Andreopoulos W."/>
            <person name="Pangilinan J."/>
            <person name="Riley R."/>
            <person name="Hundley H."/>
            <person name="Na H."/>
            <person name="Barry K."/>
            <person name="Grigoriev I.V."/>
            <person name="Stajich J.E."/>
            <person name="Kennedy P.G."/>
        </authorList>
    </citation>
    <scope>NUCLEOTIDE SEQUENCE</scope>
    <source>
        <strain evidence="3">MN1</strain>
    </source>
</reference>
<dbReference type="AlphaFoldDB" id="A0A9P7EC10"/>
<dbReference type="Pfam" id="PF01966">
    <property type="entry name" value="HD"/>
    <property type="match status" value="1"/>
</dbReference>
<dbReference type="InterPro" id="IPR045509">
    <property type="entry name" value="HD_assoc_2"/>
</dbReference>
<dbReference type="InterPro" id="IPR050135">
    <property type="entry name" value="dGTPase-like"/>
</dbReference>
<dbReference type="EMBL" id="JABBWG010000013">
    <property type="protein sequence ID" value="KAG1817531.1"/>
    <property type="molecule type" value="Genomic_DNA"/>
</dbReference>
<dbReference type="GO" id="GO:0008832">
    <property type="term" value="F:dGTPase activity"/>
    <property type="evidence" value="ECO:0007669"/>
    <property type="project" value="TreeGrafter"/>
</dbReference>
<dbReference type="GO" id="GO:0005634">
    <property type="term" value="C:nucleus"/>
    <property type="evidence" value="ECO:0007669"/>
    <property type="project" value="TreeGrafter"/>
</dbReference>
<dbReference type="OrthoDB" id="9991235at2759"/>
<dbReference type="SUPFAM" id="SSF109604">
    <property type="entry name" value="HD-domain/PDEase-like"/>
    <property type="match status" value="1"/>
</dbReference>
<evidence type="ECO:0000313" key="4">
    <source>
        <dbReference type="Proteomes" id="UP000807769"/>
    </source>
</evidence>
<evidence type="ECO:0000259" key="2">
    <source>
        <dbReference type="SMART" id="SM00471"/>
    </source>
</evidence>
<accession>A0A9P7EC10</accession>
<dbReference type="Proteomes" id="UP000807769">
    <property type="component" value="Unassembled WGS sequence"/>
</dbReference>
<dbReference type="CDD" id="cd00077">
    <property type="entry name" value="HDc"/>
    <property type="match status" value="1"/>
</dbReference>
<protein>
    <recommendedName>
        <fullName evidence="2">HD/PDEase domain-containing protein</fullName>
    </recommendedName>
</protein>
<comment type="caution">
    <text evidence="3">The sequence shown here is derived from an EMBL/GenBank/DDBJ whole genome shotgun (WGS) entry which is preliminary data.</text>
</comment>
<dbReference type="RefSeq" id="XP_041193773.1">
    <property type="nucleotide sequence ID" value="XM_041336381.1"/>
</dbReference>